<proteinExistence type="predicted"/>
<accession>X1DMI0</accession>
<reference evidence="2" key="1">
    <citation type="journal article" date="2014" name="Front. Microbiol.">
        <title>High frequency of phylogenetically diverse reductive dehalogenase-homologous genes in deep subseafloor sedimentary metagenomes.</title>
        <authorList>
            <person name="Kawai M."/>
            <person name="Futagami T."/>
            <person name="Toyoda A."/>
            <person name="Takaki Y."/>
            <person name="Nishi S."/>
            <person name="Hori S."/>
            <person name="Arai W."/>
            <person name="Tsubouchi T."/>
            <person name="Morono Y."/>
            <person name="Uchiyama I."/>
            <person name="Ito T."/>
            <person name="Fujiyama A."/>
            <person name="Inagaki F."/>
            <person name="Takami H."/>
        </authorList>
    </citation>
    <scope>NUCLEOTIDE SEQUENCE</scope>
    <source>
        <strain evidence="2">Expedition CK06-06</strain>
    </source>
</reference>
<feature type="transmembrane region" description="Helical" evidence="1">
    <location>
        <begin position="257"/>
        <end position="274"/>
    </location>
</feature>
<feature type="transmembrane region" description="Helical" evidence="1">
    <location>
        <begin position="56"/>
        <end position="80"/>
    </location>
</feature>
<dbReference type="AlphaFoldDB" id="X1DMI0"/>
<name>X1DMI0_9ZZZZ</name>
<comment type="caution">
    <text evidence="2">The sequence shown here is derived from an EMBL/GenBank/DDBJ whole genome shotgun (WGS) entry which is preliminary data.</text>
</comment>
<protein>
    <recommendedName>
        <fullName evidence="3">Glycosyltransferase RgtA/B/C/D-like domain-containing protein</fullName>
    </recommendedName>
</protein>
<evidence type="ECO:0008006" key="3">
    <source>
        <dbReference type="Google" id="ProtNLM"/>
    </source>
</evidence>
<feature type="transmembrane region" description="Helical" evidence="1">
    <location>
        <begin position="24"/>
        <end position="44"/>
    </location>
</feature>
<feature type="transmembrane region" description="Helical" evidence="1">
    <location>
        <begin position="131"/>
        <end position="147"/>
    </location>
</feature>
<evidence type="ECO:0000313" key="2">
    <source>
        <dbReference type="EMBL" id="GAG97626.1"/>
    </source>
</evidence>
<keyword evidence="1" id="KW-0472">Membrane</keyword>
<feature type="non-terminal residue" evidence="2">
    <location>
        <position position="290"/>
    </location>
</feature>
<sequence>LVKGRVRDALLTSVFIAVGGIARWQLLFIGGMLFGFFLLYRLLTDHSTRTRRNLRLLFLVAFVSLLLMAPFALPVAASQVTRTQTQVEELFRSLDRPADVLAYIVPSQILTIWGPLVGSLPERLQFNHDQMEFLGLTTLALAFYGSLKNWKTARFWIFIAVFYILLALGPTLWAGGKHYPQVPLPYRWVEELFFIRIQRAPHRFNAFLSLPVAMLAALGVAALLQRVRAVKFYQNNPLARSSHPSPPPETERGQGRGLSTVLVLVLAVLILAEYSQLPYPTARASLPAWY</sequence>
<keyword evidence="1" id="KW-1133">Transmembrane helix</keyword>
<feature type="non-terminal residue" evidence="2">
    <location>
        <position position="1"/>
    </location>
</feature>
<organism evidence="2">
    <name type="scientific">marine sediment metagenome</name>
    <dbReference type="NCBI Taxonomy" id="412755"/>
    <lineage>
        <taxon>unclassified sequences</taxon>
        <taxon>metagenomes</taxon>
        <taxon>ecological metagenomes</taxon>
    </lineage>
</organism>
<dbReference type="EMBL" id="BART01021219">
    <property type="protein sequence ID" value="GAG97626.1"/>
    <property type="molecule type" value="Genomic_DNA"/>
</dbReference>
<feature type="transmembrane region" description="Helical" evidence="1">
    <location>
        <begin position="204"/>
        <end position="224"/>
    </location>
</feature>
<feature type="transmembrane region" description="Helical" evidence="1">
    <location>
        <begin position="153"/>
        <end position="174"/>
    </location>
</feature>
<gene>
    <name evidence="2" type="ORF">S01H4_39221</name>
</gene>
<evidence type="ECO:0000256" key="1">
    <source>
        <dbReference type="SAM" id="Phobius"/>
    </source>
</evidence>
<keyword evidence="1" id="KW-0812">Transmembrane</keyword>